<dbReference type="SUPFAM" id="SSF55729">
    <property type="entry name" value="Acyl-CoA N-acyltransferases (Nat)"/>
    <property type="match status" value="1"/>
</dbReference>
<accession>A0A6J6E5F1</accession>
<evidence type="ECO:0000313" key="2">
    <source>
        <dbReference type="EMBL" id="CAB4571571.1"/>
    </source>
</evidence>
<name>A0A6J6E5F1_9ZZZZ</name>
<sequence length="256" mass="28173">MTSPSQRKSSIGNLAEFVASTIGPVGDVDRCNGAVLVASPVPVANGFVNAAFVVDPDTDRHSFTEEALAYFGDRETPFIVWVPEEDQSLRNEVIRFGGIVDHDLLPDMWIDVPISHESDLIVRVVEDADDFDRCARLCEQGYGIDGMRWLMQHHRMIDAHGVRWVVAFDGETPVGTGCGFLGREVGGIYYVATPPEFARRGVASAVTTSLVNDLLVEGAESVMLQASMQGFPVYERLGFTTRGRLERYRFDVPSGD</sequence>
<dbReference type="CDD" id="cd04301">
    <property type="entry name" value="NAT_SF"/>
    <property type="match status" value="1"/>
</dbReference>
<evidence type="ECO:0000259" key="1">
    <source>
        <dbReference type="PROSITE" id="PS51186"/>
    </source>
</evidence>
<dbReference type="PROSITE" id="PS51186">
    <property type="entry name" value="GNAT"/>
    <property type="match status" value="1"/>
</dbReference>
<dbReference type="Gene3D" id="3.40.630.30">
    <property type="match status" value="1"/>
</dbReference>
<dbReference type="GO" id="GO:0016747">
    <property type="term" value="F:acyltransferase activity, transferring groups other than amino-acyl groups"/>
    <property type="evidence" value="ECO:0007669"/>
    <property type="project" value="InterPro"/>
</dbReference>
<evidence type="ECO:0000313" key="3">
    <source>
        <dbReference type="EMBL" id="CAB4654510.1"/>
    </source>
</evidence>
<proteinExistence type="predicted"/>
<dbReference type="InterPro" id="IPR016181">
    <property type="entry name" value="Acyl_CoA_acyltransferase"/>
</dbReference>
<dbReference type="InterPro" id="IPR000182">
    <property type="entry name" value="GNAT_dom"/>
</dbReference>
<reference evidence="2" key="1">
    <citation type="submission" date="2020-05" db="EMBL/GenBank/DDBJ databases">
        <authorList>
            <person name="Chiriac C."/>
            <person name="Salcher M."/>
            <person name="Ghai R."/>
            <person name="Kavagutti S V."/>
        </authorList>
    </citation>
    <scope>NUCLEOTIDE SEQUENCE</scope>
</reference>
<dbReference type="Pfam" id="PF00583">
    <property type="entry name" value="Acetyltransf_1"/>
    <property type="match status" value="1"/>
</dbReference>
<dbReference type="AlphaFoldDB" id="A0A6J6E5F1"/>
<dbReference type="EMBL" id="CAEZTG010000115">
    <property type="protein sequence ID" value="CAB4571571.1"/>
    <property type="molecule type" value="Genomic_DNA"/>
</dbReference>
<gene>
    <name evidence="2" type="ORF">UFOPK1603_01203</name>
    <name evidence="3" type="ORF">UFOPK2143_01478</name>
</gene>
<dbReference type="EMBL" id="CAEZVV010000123">
    <property type="protein sequence ID" value="CAB4654510.1"/>
    <property type="molecule type" value="Genomic_DNA"/>
</dbReference>
<organism evidence="2">
    <name type="scientific">freshwater metagenome</name>
    <dbReference type="NCBI Taxonomy" id="449393"/>
    <lineage>
        <taxon>unclassified sequences</taxon>
        <taxon>metagenomes</taxon>
        <taxon>ecological metagenomes</taxon>
    </lineage>
</organism>
<feature type="domain" description="N-acetyltransferase" evidence="1">
    <location>
        <begin position="120"/>
        <end position="256"/>
    </location>
</feature>
<protein>
    <submittedName>
        <fullName evidence="2">Unannotated protein</fullName>
    </submittedName>
</protein>